<dbReference type="STRING" id="3659.A0A0A0LFC2"/>
<organism evidence="2 3">
    <name type="scientific">Cucumis sativus</name>
    <name type="common">Cucumber</name>
    <dbReference type="NCBI Taxonomy" id="3659"/>
    <lineage>
        <taxon>Eukaryota</taxon>
        <taxon>Viridiplantae</taxon>
        <taxon>Streptophyta</taxon>
        <taxon>Embryophyta</taxon>
        <taxon>Tracheophyta</taxon>
        <taxon>Spermatophyta</taxon>
        <taxon>Magnoliopsida</taxon>
        <taxon>eudicotyledons</taxon>
        <taxon>Gunneridae</taxon>
        <taxon>Pentapetalae</taxon>
        <taxon>rosids</taxon>
        <taxon>fabids</taxon>
        <taxon>Cucurbitales</taxon>
        <taxon>Cucurbitaceae</taxon>
        <taxon>Benincaseae</taxon>
        <taxon>Cucumis</taxon>
    </lineage>
</organism>
<dbReference type="OMA" id="MDEIFLM"/>
<gene>
    <name evidence="2" type="ORF">Csa_3G827410</name>
</gene>
<dbReference type="Gramene" id="KGN59599">
    <property type="protein sequence ID" value="KGN59599"/>
    <property type="gene ID" value="Csa_3G827410"/>
</dbReference>
<accession>A0A0A0LFC2</accession>
<feature type="transmembrane region" description="Helical" evidence="1">
    <location>
        <begin position="12"/>
        <end position="33"/>
    </location>
</feature>
<keyword evidence="1" id="KW-1133">Transmembrane helix</keyword>
<protein>
    <submittedName>
        <fullName evidence="2">Uncharacterized protein</fullName>
    </submittedName>
</protein>
<dbReference type="EMBL" id="CM002924">
    <property type="protein sequence ID" value="KGN59599.1"/>
    <property type="molecule type" value="Genomic_DNA"/>
</dbReference>
<proteinExistence type="predicted"/>
<evidence type="ECO:0000256" key="1">
    <source>
        <dbReference type="SAM" id="Phobius"/>
    </source>
</evidence>
<keyword evidence="1" id="KW-0812">Transmembrane</keyword>
<reference evidence="2 3" key="2">
    <citation type="journal article" date="2009" name="PLoS ONE">
        <title>An integrated genetic and cytogenetic map of the cucumber genome.</title>
        <authorList>
            <person name="Ren Y."/>
            <person name="Zhang Z."/>
            <person name="Liu J."/>
            <person name="Staub J.E."/>
            <person name="Han Y."/>
            <person name="Cheng Z."/>
            <person name="Li X."/>
            <person name="Lu J."/>
            <person name="Miao H."/>
            <person name="Kang H."/>
            <person name="Xie B."/>
            <person name="Gu X."/>
            <person name="Wang X."/>
            <person name="Du Y."/>
            <person name="Jin W."/>
            <person name="Huang S."/>
        </authorList>
    </citation>
    <scope>NUCLEOTIDE SEQUENCE [LARGE SCALE GENOMIC DNA]</scope>
    <source>
        <strain evidence="3">cv. 9930</strain>
    </source>
</reference>
<keyword evidence="1" id="KW-0472">Membrane</keyword>
<reference evidence="2 3" key="1">
    <citation type="journal article" date="2009" name="Nat. Genet.">
        <title>The genome of the cucumber, Cucumis sativus L.</title>
        <authorList>
            <person name="Huang S."/>
            <person name="Li R."/>
            <person name="Zhang Z."/>
            <person name="Li L."/>
            <person name="Gu X."/>
            <person name="Fan W."/>
            <person name="Lucas W.J."/>
            <person name="Wang X."/>
            <person name="Xie B."/>
            <person name="Ni P."/>
            <person name="Ren Y."/>
            <person name="Zhu H."/>
            <person name="Li J."/>
            <person name="Lin K."/>
            <person name="Jin W."/>
            <person name="Fei Z."/>
            <person name="Li G."/>
            <person name="Staub J."/>
            <person name="Kilian A."/>
            <person name="van der Vossen E.A."/>
            <person name="Wu Y."/>
            <person name="Guo J."/>
            <person name="He J."/>
            <person name="Jia Z."/>
            <person name="Ren Y."/>
            <person name="Tian G."/>
            <person name="Lu Y."/>
            <person name="Ruan J."/>
            <person name="Qian W."/>
            <person name="Wang M."/>
            <person name="Huang Q."/>
            <person name="Li B."/>
            <person name="Xuan Z."/>
            <person name="Cao J."/>
            <person name="Asan"/>
            <person name="Wu Z."/>
            <person name="Zhang J."/>
            <person name="Cai Q."/>
            <person name="Bai Y."/>
            <person name="Zhao B."/>
            <person name="Han Y."/>
            <person name="Li Y."/>
            <person name="Li X."/>
            <person name="Wang S."/>
            <person name="Shi Q."/>
            <person name="Liu S."/>
            <person name="Cho W.K."/>
            <person name="Kim J.Y."/>
            <person name="Xu Y."/>
            <person name="Heller-Uszynska K."/>
            <person name="Miao H."/>
            <person name="Cheng Z."/>
            <person name="Zhang S."/>
            <person name="Wu J."/>
            <person name="Yang Y."/>
            <person name="Kang H."/>
            <person name="Li M."/>
            <person name="Liang H."/>
            <person name="Ren X."/>
            <person name="Shi Z."/>
            <person name="Wen M."/>
            <person name="Jian M."/>
            <person name="Yang H."/>
            <person name="Zhang G."/>
            <person name="Yang Z."/>
            <person name="Chen R."/>
            <person name="Liu S."/>
            <person name="Li J."/>
            <person name="Ma L."/>
            <person name="Liu H."/>
            <person name="Zhou Y."/>
            <person name="Zhao J."/>
            <person name="Fang X."/>
            <person name="Li G."/>
            <person name="Fang L."/>
            <person name="Li Y."/>
            <person name="Liu D."/>
            <person name="Zheng H."/>
            <person name="Zhang Y."/>
            <person name="Qin N."/>
            <person name="Li Z."/>
            <person name="Yang G."/>
            <person name="Yang S."/>
            <person name="Bolund L."/>
            <person name="Kristiansen K."/>
            <person name="Zheng H."/>
            <person name="Li S."/>
            <person name="Zhang X."/>
            <person name="Yang H."/>
            <person name="Wang J."/>
            <person name="Sun R."/>
            <person name="Zhang B."/>
            <person name="Jiang S."/>
            <person name="Wang J."/>
            <person name="Du Y."/>
            <person name="Li S."/>
        </authorList>
    </citation>
    <scope>NUCLEOTIDE SEQUENCE [LARGE SCALE GENOMIC DNA]</scope>
    <source>
        <strain evidence="3">cv. 9930</strain>
    </source>
</reference>
<sequence length="108" mass="11844">MALLSPVSHAQVSFLIGFVTTVVAWAYSEYLAFKKQSISSQIRHVDVGLSTGEESHNVKEDDKAVLLEGNVMKSTPSGATISSTFSTVIRLSSFFQKQNHILFNLILP</sequence>
<evidence type="ECO:0000313" key="3">
    <source>
        <dbReference type="Proteomes" id="UP000029981"/>
    </source>
</evidence>
<name>A0A0A0LFC2_CUCSA</name>
<keyword evidence="3" id="KW-1185">Reference proteome</keyword>
<dbReference type="Proteomes" id="UP000029981">
    <property type="component" value="Chromosome 3"/>
</dbReference>
<dbReference type="AlphaFoldDB" id="A0A0A0LFC2"/>
<reference evidence="2 3" key="3">
    <citation type="journal article" date="2010" name="BMC Genomics">
        <title>Transcriptome sequencing and comparative analysis of cucumber flowers with different sex types.</title>
        <authorList>
            <person name="Guo S."/>
            <person name="Zheng Y."/>
            <person name="Joung J.G."/>
            <person name="Liu S."/>
            <person name="Zhang Z."/>
            <person name="Crasta O.R."/>
            <person name="Sobral B.W."/>
            <person name="Xu Y."/>
            <person name="Huang S."/>
            <person name="Fei Z."/>
        </authorList>
    </citation>
    <scope>NUCLEOTIDE SEQUENCE [LARGE SCALE GENOMIC DNA]</scope>
    <source>
        <strain evidence="3">cv. 9930</strain>
    </source>
</reference>
<reference evidence="2 3" key="4">
    <citation type="journal article" date="2011" name="BMC Genomics">
        <title>RNA-Seq improves annotation of protein-coding genes in the cucumber genome.</title>
        <authorList>
            <person name="Li Z."/>
            <person name="Zhang Z."/>
            <person name="Yan P."/>
            <person name="Huang S."/>
            <person name="Fei Z."/>
            <person name="Lin K."/>
        </authorList>
    </citation>
    <scope>NUCLEOTIDE SEQUENCE [LARGE SCALE GENOMIC DNA]</scope>
    <source>
        <strain evidence="3">cv. 9930</strain>
    </source>
</reference>
<evidence type="ECO:0000313" key="2">
    <source>
        <dbReference type="EMBL" id="KGN59599.1"/>
    </source>
</evidence>